<sequence length="324" mass="35422">MQTPSSAAEVAPRRLNCGELIKAKVFLLPHGKYVVRDCYPVYYESMMDRLNGDGRVITITGSRGTGKTMFYGTAVFTDDSELVRVAVFEGGRLIDSTGEGGKRLMKKARERAIARKRECLYIVDGLPKSHPPSPCFTRMNEKWMGNLVGTDLTPVYCMPLWSLNELKATAARISPTLKVKSGAALVDDVIEDRFATFGGVARECLAASEEFVESRKKRLERAVGKLNCEELLQVVVGGELDGPVDDQIGHFVPDASDPSTMKVVVASAHVCSLALKRSLVIKMLERERVLGILRGIPEAGTRPGRALELRLAGGLLQAQKLGNE</sequence>
<dbReference type="GeneID" id="20647468"/>
<keyword evidence="2" id="KW-1185">Reference proteome</keyword>
<accession>G4ZZE1</accession>
<evidence type="ECO:0000313" key="2">
    <source>
        <dbReference type="Proteomes" id="UP000002640"/>
    </source>
</evidence>
<reference evidence="1 2" key="1">
    <citation type="journal article" date="2006" name="Science">
        <title>Phytophthora genome sequences uncover evolutionary origins and mechanisms of pathogenesis.</title>
        <authorList>
            <person name="Tyler B.M."/>
            <person name="Tripathy S."/>
            <person name="Zhang X."/>
            <person name="Dehal P."/>
            <person name="Jiang R.H."/>
            <person name="Aerts A."/>
            <person name="Arredondo F.D."/>
            <person name="Baxter L."/>
            <person name="Bensasson D."/>
            <person name="Beynon J.L."/>
            <person name="Chapman J."/>
            <person name="Damasceno C.M."/>
            <person name="Dorrance A.E."/>
            <person name="Dou D."/>
            <person name="Dickerman A.W."/>
            <person name="Dubchak I.L."/>
            <person name="Garbelotto M."/>
            <person name="Gijzen M."/>
            <person name="Gordon S.G."/>
            <person name="Govers F."/>
            <person name="Grunwald N.J."/>
            <person name="Huang W."/>
            <person name="Ivors K.L."/>
            <person name="Jones R.W."/>
            <person name="Kamoun S."/>
            <person name="Krampis K."/>
            <person name="Lamour K.H."/>
            <person name="Lee M.K."/>
            <person name="McDonald W.H."/>
            <person name="Medina M."/>
            <person name="Meijer H.J."/>
            <person name="Nordberg E.K."/>
            <person name="Maclean D.J."/>
            <person name="Ospina-Giraldo M.D."/>
            <person name="Morris P.F."/>
            <person name="Phuntumart V."/>
            <person name="Putnam N.H."/>
            <person name="Rash S."/>
            <person name="Rose J.K."/>
            <person name="Sakihama Y."/>
            <person name="Salamov A.A."/>
            <person name="Savidor A."/>
            <person name="Scheuring C.F."/>
            <person name="Smith B.M."/>
            <person name="Sobral B.W."/>
            <person name="Terry A."/>
            <person name="Torto-Alalibo T.A."/>
            <person name="Win J."/>
            <person name="Xu Z."/>
            <person name="Zhang H."/>
            <person name="Grigoriev I.V."/>
            <person name="Rokhsar D.S."/>
            <person name="Boore J.L."/>
        </authorList>
    </citation>
    <scope>NUCLEOTIDE SEQUENCE [LARGE SCALE GENOMIC DNA]</scope>
    <source>
        <strain evidence="1 2">P6497</strain>
    </source>
</reference>
<dbReference type="PANTHER" id="PTHR33129">
    <property type="entry name" value="PROTEIN KINASE DOMAIN-CONTAINING PROTEIN-RELATED"/>
    <property type="match status" value="1"/>
</dbReference>
<dbReference type="EMBL" id="JH159158">
    <property type="protein sequence ID" value="EGZ11163.1"/>
    <property type="molecule type" value="Genomic_DNA"/>
</dbReference>
<dbReference type="AlphaFoldDB" id="G4ZZE1"/>
<organism evidence="1 2">
    <name type="scientific">Phytophthora sojae (strain P6497)</name>
    <name type="common">Soybean stem and root rot agent</name>
    <name type="synonym">Phytophthora megasperma f. sp. glycines</name>
    <dbReference type="NCBI Taxonomy" id="1094619"/>
    <lineage>
        <taxon>Eukaryota</taxon>
        <taxon>Sar</taxon>
        <taxon>Stramenopiles</taxon>
        <taxon>Oomycota</taxon>
        <taxon>Peronosporomycetes</taxon>
        <taxon>Peronosporales</taxon>
        <taxon>Peronosporaceae</taxon>
        <taxon>Phytophthora</taxon>
    </lineage>
</organism>
<dbReference type="KEGG" id="psoj:PHYSODRAFT_337909"/>
<evidence type="ECO:0000313" key="1">
    <source>
        <dbReference type="EMBL" id="EGZ11163.1"/>
    </source>
</evidence>
<gene>
    <name evidence="1" type="ORF">PHYSODRAFT_337909</name>
</gene>
<protein>
    <submittedName>
        <fullName evidence="1">Uncharacterized protein</fullName>
    </submittedName>
</protein>
<name>G4ZZE1_PHYSP</name>
<dbReference type="Proteomes" id="UP000002640">
    <property type="component" value="Unassembled WGS sequence"/>
</dbReference>
<dbReference type="InParanoid" id="G4ZZE1"/>
<dbReference type="PANTHER" id="PTHR33129:SF1">
    <property type="entry name" value="ATP-BINDING PROTEIN"/>
    <property type="match status" value="1"/>
</dbReference>
<dbReference type="InterPro" id="IPR052980">
    <property type="entry name" value="Crinkler_effector"/>
</dbReference>
<dbReference type="RefSeq" id="XP_009533908.1">
    <property type="nucleotide sequence ID" value="XM_009535613.1"/>
</dbReference>
<proteinExistence type="predicted"/>